<reference evidence="2 3" key="1">
    <citation type="journal article" date="2021" name="Commun. Biol.">
        <title>The genome of Shorea leprosula (Dipterocarpaceae) highlights the ecological relevance of drought in aseasonal tropical rainforests.</title>
        <authorList>
            <person name="Ng K.K.S."/>
            <person name="Kobayashi M.J."/>
            <person name="Fawcett J.A."/>
            <person name="Hatakeyama M."/>
            <person name="Paape T."/>
            <person name="Ng C.H."/>
            <person name="Ang C.C."/>
            <person name="Tnah L.H."/>
            <person name="Lee C.T."/>
            <person name="Nishiyama T."/>
            <person name="Sese J."/>
            <person name="O'Brien M.J."/>
            <person name="Copetti D."/>
            <person name="Mohd Noor M.I."/>
            <person name="Ong R.C."/>
            <person name="Putra M."/>
            <person name="Sireger I.Z."/>
            <person name="Indrioko S."/>
            <person name="Kosugi Y."/>
            <person name="Izuno A."/>
            <person name="Isagi Y."/>
            <person name="Lee S.L."/>
            <person name="Shimizu K.K."/>
        </authorList>
    </citation>
    <scope>NUCLEOTIDE SEQUENCE [LARGE SCALE GENOMIC DNA]</scope>
    <source>
        <strain evidence="2">214</strain>
    </source>
</reference>
<dbReference type="Proteomes" id="UP001054252">
    <property type="component" value="Unassembled WGS sequence"/>
</dbReference>
<protein>
    <submittedName>
        <fullName evidence="2">Uncharacterized protein</fullName>
    </submittedName>
</protein>
<sequence>MPNIAAVSTAENGGSQSQSGNLGGGHMEEHAMQRPKGQGTHNQQQTTSPGGILSSVKHPAEVDNPPIDQQTQNHQNQQQKTYPSPAAEAGHSQPTYGNSYNFQQGHQETSINSQQRQHFTENQPKGISVGQHSQVNIIVCAPVPPPQESTKEKSDCTCCVVL</sequence>
<keyword evidence="3" id="KW-1185">Reference proteome</keyword>
<organism evidence="2 3">
    <name type="scientific">Rubroshorea leprosula</name>
    <dbReference type="NCBI Taxonomy" id="152421"/>
    <lineage>
        <taxon>Eukaryota</taxon>
        <taxon>Viridiplantae</taxon>
        <taxon>Streptophyta</taxon>
        <taxon>Embryophyta</taxon>
        <taxon>Tracheophyta</taxon>
        <taxon>Spermatophyta</taxon>
        <taxon>Magnoliopsida</taxon>
        <taxon>eudicotyledons</taxon>
        <taxon>Gunneridae</taxon>
        <taxon>Pentapetalae</taxon>
        <taxon>rosids</taxon>
        <taxon>malvids</taxon>
        <taxon>Malvales</taxon>
        <taxon>Dipterocarpaceae</taxon>
        <taxon>Rubroshorea</taxon>
    </lineage>
</organism>
<dbReference type="AlphaFoldDB" id="A0AAV5KVF3"/>
<evidence type="ECO:0000313" key="2">
    <source>
        <dbReference type="EMBL" id="GKV28548.1"/>
    </source>
</evidence>
<feature type="compositionally biased region" description="Polar residues" evidence="1">
    <location>
        <begin position="39"/>
        <end position="49"/>
    </location>
</feature>
<feature type="compositionally biased region" description="Low complexity" evidence="1">
    <location>
        <begin position="69"/>
        <end position="79"/>
    </location>
</feature>
<comment type="caution">
    <text evidence="2">The sequence shown here is derived from an EMBL/GenBank/DDBJ whole genome shotgun (WGS) entry which is preliminary data.</text>
</comment>
<feature type="region of interest" description="Disordered" evidence="1">
    <location>
        <begin position="1"/>
        <end position="128"/>
    </location>
</feature>
<evidence type="ECO:0000313" key="3">
    <source>
        <dbReference type="Proteomes" id="UP001054252"/>
    </source>
</evidence>
<dbReference type="EMBL" id="BPVZ01000079">
    <property type="protein sequence ID" value="GKV28548.1"/>
    <property type="molecule type" value="Genomic_DNA"/>
</dbReference>
<gene>
    <name evidence="2" type="ORF">SLEP1_g37585</name>
</gene>
<feature type="compositionally biased region" description="Polar residues" evidence="1">
    <location>
        <begin position="92"/>
        <end position="128"/>
    </location>
</feature>
<proteinExistence type="predicted"/>
<accession>A0AAV5KVF3</accession>
<name>A0AAV5KVF3_9ROSI</name>
<evidence type="ECO:0000256" key="1">
    <source>
        <dbReference type="SAM" id="MobiDB-lite"/>
    </source>
</evidence>